<dbReference type="STRING" id="81824.A9V0D8"/>
<evidence type="ECO:0000256" key="1">
    <source>
        <dbReference type="ARBA" id="ARBA00004123"/>
    </source>
</evidence>
<evidence type="ECO:0000256" key="7">
    <source>
        <dbReference type="SAM" id="SignalP"/>
    </source>
</evidence>
<dbReference type="InterPro" id="IPR016024">
    <property type="entry name" value="ARM-type_fold"/>
</dbReference>
<feature type="chain" id="PRO_5002744920" description="MI domain-containing protein" evidence="7">
    <location>
        <begin position="20"/>
        <end position="847"/>
    </location>
</feature>
<feature type="region of interest" description="Disordered" evidence="6">
    <location>
        <begin position="72"/>
        <end position="190"/>
    </location>
</feature>
<feature type="region of interest" description="Disordered" evidence="6">
    <location>
        <begin position="462"/>
        <end position="508"/>
    </location>
</feature>
<proteinExistence type="inferred from homology"/>
<feature type="region of interest" description="Disordered" evidence="6">
    <location>
        <begin position="715"/>
        <end position="847"/>
    </location>
</feature>
<dbReference type="SMART" id="SM00543">
    <property type="entry name" value="MIF4G"/>
    <property type="match status" value="1"/>
</dbReference>
<keyword evidence="7" id="KW-0732">Signal</keyword>
<comment type="similarity">
    <text evidence="2">Belongs to the CWC22 family.</text>
</comment>
<dbReference type="KEGG" id="mbr:MONBRDRAFT_32571"/>
<feature type="compositionally biased region" description="Basic residues" evidence="6">
    <location>
        <begin position="125"/>
        <end position="154"/>
    </location>
</feature>
<keyword evidence="4" id="KW-0508">mRNA splicing</keyword>
<evidence type="ECO:0000313" key="10">
    <source>
        <dbReference type="Proteomes" id="UP000001357"/>
    </source>
</evidence>
<dbReference type="PANTHER" id="PTHR18034:SF3">
    <property type="entry name" value="PRE-MRNA-SPLICING FACTOR CWC22 HOMOLOG"/>
    <property type="match status" value="1"/>
</dbReference>
<reference evidence="9 10" key="1">
    <citation type="journal article" date="2008" name="Nature">
        <title>The genome of the choanoflagellate Monosiga brevicollis and the origin of metazoans.</title>
        <authorList>
            <consortium name="JGI Sequencing"/>
            <person name="King N."/>
            <person name="Westbrook M.J."/>
            <person name="Young S.L."/>
            <person name="Kuo A."/>
            <person name="Abedin M."/>
            <person name="Chapman J."/>
            <person name="Fairclough S."/>
            <person name="Hellsten U."/>
            <person name="Isogai Y."/>
            <person name="Letunic I."/>
            <person name="Marr M."/>
            <person name="Pincus D."/>
            <person name="Putnam N."/>
            <person name="Rokas A."/>
            <person name="Wright K.J."/>
            <person name="Zuzow R."/>
            <person name="Dirks W."/>
            <person name="Good M."/>
            <person name="Goodstein D."/>
            <person name="Lemons D."/>
            <person name="Li W."/>
            <person name="Lyons J.B."/>
            <person name="Morris A."/>
            <person name="Nichols S."/>
            <person name="Richter D.J."/>
            <person name="Salamov A."/>
            <person name="Bork P."/>
            <person name="Lim W.A."/>
            <person name="Manning G."/>
            <person name="Miller W.T."/>
            <person name="McGinnis W."/>
            <person name="Shapiro H."/>
            <person name="Tjian R."/>
            <person name="Grigoriev I.V."/>
            <person name="Rokhsar D."/>
        </authorList>
    </citation>
    <scope>NUCLEOTIDE SEQUENCE [LARGE SCALE GENOMIC DNA]</scope>
    <source>
        <strain evidence="10">MX1 / ATCC 50154</strain>
    </source>
</reference>
<evidence type="ECO:0000256" key="4">
    <source>
        <dbReference type="ARBA" id="ARBA00023187"/>
    </source>
</evidence>
<evidence type="ECO:0000256" key="6">
    <source>
        <dbReference type="SAM" id="MobiDB-lite"/>
    </source>
</evidence>
<evidence type="ECO:0000259" key="8">
    <source>
        <dbReference type="PROSITE" id="PS51366"/>
    </source>
</evidence>
<keyword evidence="5" id="KW-0539">Nucleus</keyword>
<dbReference type="InterPro" id="IPR003890">
    <property type="entry name" value="MIF4G-like_typ-3"/>
</dbReference>
<dbReference type="Proteomes" id="UP000001357">
    <property type="component" value="Unassembled WGS sequence"/>
</dbReference>
<sequence>MVSQLVLTLHVLLVCVCWAELSDNRIGCQHILKGGHAMARHYVLTDGRGTAAVQQQQLWSVNGSGVPSSLSAWAGDRVRRPPASNGDARASPARRRSGSRSPRQRSRSRSRSRSPPGRDEDRRRSPGRRSPVRRSPGRRSPGRRSPGRRSPIRRNRNDRDQLVPAEDPQDMARARGKTKSEPNPILTRAGGAYIPPARLRMMQAELKDKNSKEFQRMAWQSLKKSINGLINKVNVPNIQQIVVDLLGANLVRGRGLFARACMKAQAASTTFTHVYAALVAIINTKFPQLGMLILKRLVLQFRKSYRRNDKQVCLNTAKFIAHLVNQQVAHEILALEVMVLLLEKATDDSVEVAIAFLKECGQYLTDVAPRALHNIFERLRSILHEGEVEKRSQYMIEVMFAVRKDGFKDNPIIPEGLDLVEEADQITHTVSLDEEINPETGLDVFKYDPDYELNEERYKEIKAEILGDSDSDGDDEEGSDEEESSDEEQAAPPPQHTGPGGRDQERVRIEDMTETNLIALRRTIYLTLKSSLNFEEAVHKLMKMTFRPGQEGEIANMVIECCAQERSYIKFFGLLAQRFCELNRDFQDKFVEVFAEQYETVHRLETNKLRQEAKLFAHLFFSDAIPWTALSVIHLNERDTTSSSRIFIKELFLEISQFMGLKRLLDRLRDPSLRRAFEGLFPLNDPRDTRFAINFFTTIGLGALTDDMRTHLKNAPKPVLNRTAPSSSSSSSSSSDSDSDSGSSSSSSGSGSSSSSSSSSSSRNDSRRPSPRRAPAPVSAQDVSAPPLSFSTPPIPVSTPPLSFSTPPLSFACQGFQQRRSPPRSPPQRRSPGGGRSPSPKRADRRE</sequence>
<dbReference type="GO" id="GO:0003723">
    <property type="term" value="F:RNA binding"/>
    <property type="evidence" value="ECO:0000318"/>
    <property type="project" value="GO_Central"/>
</dbReference>
<keyword evidence="3" id="KW-0507">mRNA processing</keyword>
<evidence type="ECO:0000256" key="2">
    <source>
        <dbReference type="ARBA" id="ARBA00006856"/>
    </source>
</evidence>
<dbReference type="Pfam" id="PF02854">
    <property type="entry name" value="MIF4G"/>
    <property type="match status" value="1"/>
</dbReference>
<dbReference type="Gene3D" id="1.25.40.180">
    <property type="match status" value="1"/>
</dbReference>
<dbReference type="SMART" id="SM00544">
    <property type="entry name" value="MA3"/>
    <property type="match status" value="1"/>
</dbReference>
<evidence type="ECO:0000313" key="9">
    <source>
        <dbReference type="EMBL" id="EDQ88994.1"/>
    </source>
</evidence>
<organism evidence="9 10">
    <name type="scientific">Monosiga brevicollis</name>
    <name type="common">Choanoflagellate</name>
    <dbReference type="NCBI Taxonomy" id="81824"/>
    <lineage>
        <taxon>Eukaryota</taxon>
        <taxon>Choanoflagellata</taxon>
        <taxon>Craspedida</taxon>
        <taxon>Salpingoecidae</taxon>
        <taxon>Monosiga</taxon>
    </lineage>
</organism>
<dbReference type="OMA" id="ILTEDMR"/>
<name>A9V0D8_MONBE</name>
<dbReference type="AlphaFoldDB" id="A9V0D8"/>
<protein>
    <recommendedName>
        <fullName evidence="8">MI domain-containing protein</fullName>
    </recommendedName>
</protein>
<dbReference type="PROSITE" id="PS51366">
    <property type="entry name" value="MI"/>
    <property type="match status" value="1"/>
</dbReference>
<feature type="signal peptide" evidence="7">
    <location>
        <begin position="1"/>
        <end position="19"/>
    </location>
</feature>
<comment type="subcellular location">
    <subcellularLocation>
        <location evidence="1">Nucleus</location>
    </subcellularLocation>
</comment>
<feature type="compositionally biased region" description="Basic residues" evidence="6">
    <location>
        <begin position="92"/>
        <end position="112"/>
    </location>
</feature>
<evidence type="ECO:0000256" key="5">
    <source>
        <dbReference type="ARBA" id="ARBA00023242"/>
    </source>
</evidence>
<feature type="compositionally biased region" description="Low complexity" evidence="6">
    <location>
        <begin position="800"/>
        <end position="811"/>
    </location>
</feature>
<dbReference type="PANTHER" id="PTHR18034">
    <property type="entry name" value="CELL CYCLE CONTROL PROTEIN CWF22-RELATED"/>
    <property type="match status" value="1"/>
</dbReference>
<dbReference type="GO" id="GO:0071013">
    <property type="term" value="C:catalytic step 2 spliceosome"/>
    <property type="evidence" value="ECO:0000318"/>
    <property type="project" value="GO_Central"/>
</dbReference>
<dbReference type="InParanoid" id="A9V0D8"/>
<keyword evidence="10" id="KW-1185">Reference proteome</keyword>
<gene>
    <name evidence="9" type="ORF">MONBRDRAFT_32571</name>
</gene>
<feature type="compositionally biased region" description="Acidic residues" evidence="6">
    <location>
        <begin position="467"/>
        <end position="489"/>
    </location>
</feature>
<dbReference type="GeneID" id="5891517"/>
<dbReference type="InterPro" id="IPR003891">
    <property type="entry name" value="Initiation_fac_eIF4g_MI"/>
</dbReference>
<dbReference type="GO" id="GO:0000398">
    <property type="term" value="P:mRNA splicing, via spliceosome"/>
    <property type="evidence" value="ECO:0000318"/>
    <property type="project" value="GO_Central"/>
</dbReference>
<dbReference type="EMBL" id="CH991552">
    <property type="protein sequence ID" value="EDQ88994.1"/>
    <property type="molecule type" value="Genomic_DNA"/>
</dbReference>
<dbReference type="RefSeq" id="XP_001746099.1">
    <property type="nucleotide sequence ID" value="XM_001746047.1"/>
</dbReference>
<feature type="compositionally biased region" description="Low complexity" evidence="6">
    <location>
        <begin position="726"/>
        <end position="762"/>
    </location>
</feature>
<dbReference type="eggNOG" id="KOG2140">
    <property type="taxonomic scope" value="Eukaryota"/>
</dbReference>
<dbReference type="SUPFAM" id="SSF48371">
    <property type="entry name" value="ARM repeat"/>
    <property type="match status" value="1"/>
</dbReference>
<dbReference type="Pfam" id="PF02847">
    <property type="entry name" value="MA3"/>
    <property type="match status" value="1"/>
</dbReference>
<evidence type="ECO:0000256" key="3">
    <source>
        <dbReference type="ARBA" id="ARBA00022664"/>
    </source>
</evidence>
<dbReference type="FunCoup" id="A9V0D8">
    <property type="interactions" value="1383"/>
</dbReference>
<accession>A9V0D8</accession>
<dbReference type="FunFam" id="1.25.40.180:FF:000004">
    <property type="entry name" value="pre-mRNA-splicing factor CWC22 homolog"/>
    <property type="match status" value="1"/>
</dbReference>
<dbReference type="InterPro" id="IPR050781">
    <property type="entry name" value="CWC22_splicing_factor"/>
</dbReference>
<feature type="domain" description="MI" evidence="8">
    <location>
        <begin position="519"/>
        <end position="635"/>
    </location>
</feature>